<keyword evidence="2 7" id="KW-0805">Transcription regulation</keyword>
<evidence type="ECO:0000256" key="7">
    <source>
        <dbReference type="PIRNR" id="PIRNR016398"/>
    </source>
</evidence>
<dbReference type="GO" id="GO:0003677">
    <property type="term" value="F:DNA binding"/>
    <property type="evidence" value="ECO:0007669"/>
    <property type="project" value="UniProtKB-UniRule"/>
</dbReference>
<feature type="compositionally biased region" description="Basic and acidic residues" evidence="8">
    <location>
        <begin position="309"/>
        <end position="322"/>
    </location>
</feature>
<gene>
    <name evidence="10" type="ORF">F503_01785</name>
</gene>
<dbReference type="Pfam" id="PF18121">
    <property type="entry name" value="TFA2_Winged_2"/>
    <property type="match status" value="1"/>
</dbReference>
<dbReference type="HOGENOM" id="CLU_056580_0_0_1"/>
<keyword evidence="10" id="KW-0396">Initiation factor</keyword>
<dbReference type="GO" id="GO:0001097">
    <property type="term" value="F:TFIIH-class transcription factor complex binding"/>
    <property type="evidence" value="ECO:0007669"/>
    <property type="project" value="TreeGrafter"/>
</dbReference>
<keyword evidence="11" id="KW-1185">Reference proteome</keyword>
<dbReference type="InterPro" id="IPR003166">
    <property type="entry name" value="TFIIE_bsu_DNA-bd"/>
</dbReference>
<comment type="function">
    <text evidence="6 7">Recruits TFIIH to the initiation complex and stimulates the RNA polymerase II C-terminal domain kinase and DNA-dependent ATPase activities of TFIIH. Both TFIIH and TFIIE are required for promoter clearance by RNA polymerase.</text>
</comment>
<dbReference type="GO" id="GO:0006367">
    <property type="term" value="P:transcription initiation at RNA polymerase II promoter"/>
    <property type="evidence" value="ECO:0007669"/>
    <property type="project" value="UniProtKB-UniRule"/>
</dbReference>
<dbReference type="STRING" id="1262450.S3CT73"/>
<name>S3CT73_OPHP1</name>
<comment type="subcellular location">
    <subcellularLocation>
        <location evidence="1 7">Nucleus</location>
    </subcellularLocation>
</comment>
<dbReference type="PANTHER" id="PTHR12716">
    <property type="entry name" value="TRANSCRIPTION INITIATION FACTOR IIE, BETA SUBUNIT"/>
    <property type="match status" value="1"/>
</dbReference>
<dbReference type="VEuPathDB" id="FungiDB:F503_01785"/>
<dbReference type="PIRSF" id="PIRSF016398">
    <property type="entry name" value="TFIIE-beta"/>
    <property type="match status" value="1"/>
</dbReference>
<feature type="compositionally biased region" description="Polar residues" evidence="8">
    <location>
        <begin position="27"/>
        <end position="43"/>
    </location>
</feature>
<evidence type="ECO:0000259" key="9">
    <source>
        <dbReference type="PROSITE" id="PS51351"/>
    </source>
</evidence>
<dbReference type="EMBL" id="KE148164">
    <property type="protein sequence ID" value="EPE03895.1"/>
    <property type="molecule type" value="Genomic_DNA"/>
</dbReference>
<protein>
    <recommendedName>
        <fullName evidence="7">Transcription initiation factor IIE subunit beta</fullName>
    </recommendedName>
</protein>
<feature type="domain" description="TFIIE beta" evidence="9">
    <location>
        <begin position="83"/>
        <end position="177"/>
    </location>
</feature>
<keyword evidence="5 7" id="KW-0539">Nucleus</keyword>
<evidence type="ECO:0000313" key="11">
    <source>
        <dbReference type="Proteomes" id="UP000016923"/>
    </source>
</evidence>
<dbReference type="OMA" id="RTKKDNH"/>
<dbReference type="Proteomes" id="UP000016923">
    <property type="component" value="Unassembled WGS sequence"/>
</dbReference>
<accession>S3CT73</accession>
<dbReference type="GO" id="GO:0005673">
    <property type="term" value="C:transcription factor TFIIE complex"/>
    <property type="evidence" value="ECO:0007669"/>
    <property type="project" value="UniProtKB-UniRule"/>
</dbReference>
<reference evidence="10 11" key="1">
    <citation type="journal article" date="2013" name="BMC Genomics">
        <title>The genome and transcriptome of the pine saprophyte Ophiostoma piceae, and a comparison with the bark beetle-associated pine pathogen Grosmannia clavigera.</title>
        <authorList>
            <person name="Haridas S."/>
            <person name="Wang Y."/>
            <person name="Lim L."/>
            <person name="Massoumi Alamouti S."/>
            <person name="Jackman S."/>
            <person name="Docking R."/>
            <person name="Robertson G."/>
            <person name="Birol I."/>
            <person name="Bohlmann J."/>
            <person name="Breuil C."/>
        </authorList>
    </citation>
    <scope>NUCLEOTIDE SEQUENCE [LARGE SCALE GENOMIC DNA]</scope>
    <source>
        <strain evidence="10 11">UAMH 11346</strain>
    </source>
</reference>
<evidence type="ECO:0000256" key="1">
    <source>
        <dbReference type="ARBA" id="ARBA00004123"/>
    </source>
</evidence>
<dbReference type="OrthoDB" id="5323195at2759"/>
<evidence type="ECO:0000256" key="6">
    <source>
        <dbReference type="ARBA" id="ARBA00025581"/>
    </source>
</evidence>
<feature type="compositionally biased region" description="Basic residues" evidence="8">
    <location>
        <begin position="292"/>
        <end position="303"/>
    </location>
</feature>
<evidence type="ECO:0000256" key="8">
    <source>
        <dbReference type="SAM" id="MobiDB-lite"/>
    </source>
</evidence>
<keyword evidence="4 7" id="KW-0804">Transcription</keyword>
<dbReference type="InterPro" id="IPR040501">
    <property type="entry name" value="TFA2_Winged_2"/>
</dbReference>
<dbReference type="AlphaFoldDB" id="S3CT73"/>
<evidence type="ECO:0000313" key="10">
    <source>
        <dbReference type="EMBL" id="EPE03895.1"/>
    </source>
</evidence>
<organism evidence="10 11">
    <name type="scientific">Ophiostoma piceae (strain UAMH 11346)</name>
    <name type="common">Sap stain fungus</name>
    <dbReference type="NCBI Taxonomy" id="1262450"/>
    <lineage>
        <taxon>Eukaryota</taxon>
        <taxon>Fungi</taxon>
        <taxon>Dikarya</taxon>
        <taxon>Ascomycota</taxon>
        <taxon>Pezizomycotina</taxon>
        <taxon>Sordariomycetes</taxon>
        <taxon>Sordariomycetidae</taxon>
        <taxon>Ophiostomatales</taxon>
        <taxon>Ophiostomataceae</taxon>
        <taxon>Ophiostoma</taxon>
    </lineage>
</organism>
<feature type="compositionally biased region" description="Low complexity" evidence="8">
    <location>
        <begin position="44"/>
        <end position="66"/>
    </location>
</feature>
<proteinExistence type="inferred from homology"/>
<sequence length="322" mass="35670">MAYLDRQRDSFASSLAAAAAKIPVKQRGNTSAVASPLPNLSNNAVGTPASPSPSVASTTSVTGTTPKKNRHNGPPGGSAAAIYSQPDNTGMGTDIGTNIVYALDYLKQQRGKAISLAHVLGHLSLNRESEAFQKKIVERMRMHPRIAWRPDDSVSSMSLDENWSTGAYEHNPIIPGVRDRTSLLQFLQRRTDAQGVSIKDLKDGWPDCEPTLTALEKEHRVLVVRTKKDNHPRMVWLDDPSLCHGVEPEFQALWHRSEIPTLDDIVRKLSAAGQKPTSEDPRLRAANQPKEKKVKKKAQRRTGKSTNTHMEHLLKDYSHMKR</sequence>
<comment type="similarity">
    <text evidence="7">Belongs to the TFIIE beta subunit family.</text>
</comment>
<dbReference type="InterPro" id="IPR054600">
    <property type="entry name" value="TFA2_E-tether"/>
</dbReference>
<evidence type="ECO:0000256" key="5">
    <source>
        <dbReference type="ARBA" id="ARBA00023242"/>
    </source>
</evidence>
<feature type="region of interest" description="Disordered" evidence="8">
    <location>
        <begin position="25"/>
        <end position="85"/>
    </location>
</feature>
<keyword evidence="10" id="KW-0648">Protein biosynthesis</keyword>
<dbReference type="PANTHER" id="PTHR12716:SF8">
    <property type="entry name" value="TRANSCRIPTION INITIATION FACTOR IIE SUBUNIT BETA"/>
    <property type="match status" value="1"/>
</dbReference>
<keyword evidence="3 7" id="KW-0238">DNA-binding</keyword>
<evidence type="ECO:0000256" key="4">
    <source>
        <dbReference type="ARBA" id="ARBA00023163"/>
    </source>
</evidence>
<dbReference type="GO" id="GO:0003743">
    <property type="term" value="F:translation initiation factor activity"/>
    <property type="evidence" value="ECO:0007669"/>
    <property type="project" value="UniProtKB-KW"/>
</dbReference>
<dbReference type="PROSITE" id="PS51351">
    <property type="entry name" value="TFIIE_BETA_C"/>
    <property type="match status" value="1"/>
</dbReference>
<evidence type="ECO:0000256" key="3">
    <source>
        <dbReference type="ARBA" id="ARBA00023125"/>
    </source>
</evidence>
<comment type="subunit">
    <text evidence="7">Tetramer of two alpha and two beta chains.</text>
</comment>
<feature type="region of interest" description="Disordered" evidence="8">
    <location>
        <begin position="271"/>
        <end position="322"/>
    </location>
</feature>
<evidence type="ECO:0000256" key="2">
    <source>
        <dbReference type="ARBA" id="ARBA00023015"/>
    </source>
</evidence>
<dbReference type="eggNOG" id="KOG3095">
    <property type="taxonomic scope" value="Eukaryota"/>
</dbReference>
<dbReference type="Pfam" id="PF22254">
    <property type="entry name" value="TFA2_E-tether"/>
    <property type="match status" value="1"/>
</dbReference>
<dbReference type="InterPro" id="IPR016656">
    <property type="entry name" value="TFIIE-bsu"/>
</dbReference>